<accession>A0A495VN02</accession>
<sequence>MKTSQAWIEYCKSLSPAIVETCARTAVAAGGASLARALNQALPDWNFRHALARGGWYRLGGIVDDSGARISDNLEAWVEDALDACDGDIHQLIDAHAGENLHATRLVGQTHYLTAAVGDGCDDFLQLEIEDLQEVRGHRLFANEPATLEELVDPRGGGDPPLPLGLPCYKLRRIQHIGAFLERMLAQKPEPAPIHRMIADWRQSSAGAASSYANHWVIATREHLDRYHQPVFRAQPIATLAGDPPEFAAPPGTSGLPLQEALNRFDRAVGYPLAWYFHMLTTKAVPHWVAQATVEDALAGFAYLPQRDVDVIRHWLHQPYAV</sequence>
<gene>
    <name evidence="1" type="ORF">DFR40_3130</name>
</gene>
<proteinExistence type="predicted"/>
<keyword evidence="2" id="KW-1185">Reference proteome</keyword>
<dbReference type="OrthoDB" id="9076234at2"/>
<evidence type="ECO:0000313" key="1">
    <source>
        <dbReference type="EMBL" id="RKT49987.1"/>
    </source>
</evidence>
<dbReference type="EMBL" id="RBXP01000019">
    <property type="protein sequence ID" value="RKT49987.1"/>
    <property type="molecule type" value="Genomic_DNA"/>
</dbReference>
<comment type="caution">
    <text evidence="1">The sequence shown here is derived from an EMBL/GenBank/DDBJ whole genome shotgun (WGS) entry which is preliminary data.</text>
</comment>
<dbReference type="RefSeq" id="WP_121459400.1">
    <property type="nucleotide sequence ID" value="NZ_RBXP01000019.1"/>
</dbReference>
<reference evidence="1 2" key="1">
    <citation type="submission" date="2018-10" db="EMBL/GenBank/DDBJ databases">
        <title>Genomic Encyclopedia of Type Strains, Phase IV (KMG-IV): sequencing the most valuable type-strain genomes for metagenomic binning, comparative biology and taxonomic classification.</title>
        <authorList>
            <person name="Goeker M."/>
        </authorList>
    </citation>
    <scope>NUCLEOTIDE SEQUENCE [LARGE SCALE GENOMIC DNA]</scope>
    <source>
        <strain evidence="1 2">DSM 23841</strain>
    </source>
</reference>
<dbReference type="AlphaFoldDB" id="A0A495VN02"/>
<name>A0A495VN02_9RHOO</name>
<dbReference type="Proteomes" id="UP000270626">
    <property type="component" value="Unassembled WGS sequence"/>
</dbReference>
<evidence type="ECO:0000313" key="2">
    <source>
        <dbReference type="Proteomes" id="UP000270626"/>
    </source>
</evidence>
<protein>
    <submittedName>
        <fullName evidence="1">Uncharacterized protein</fullName>
    </submittedName>
</protein>
<organism evidence="1 2">
    <name type="scientific">Azonexus fungiphilus</name>
    <dbReference type="NCBI Taxonomy" id="146940"/>
    <lineage>
        <taxon>Bacteria</taxon>
        <taxon>Pseudomonadati</taxon>
        <taxon>Pseudomonadota</taxon>
        <taxon>Betaproteobacteria</taxon>
        <taxon>Rhodocyclales</taxon>
        <taxon>Azonexaceae</taxon>
        <taxon>Azonexus</taxon>
    </lineage>
</organism>